<protein>
    <submittedName>
        <fullName evidence="4">Helix-turn-helix domain-containing protein</fullName>
    </submittedName>
</protein>
<evidence type="ECO:0000256" key="1">
    <source>
        <dbReference type="ARBA" id="ARBA00023125"/>
    </source>
</evidence>
<accession>A0ABT8CR86</accession>
<comment type="caution">
    <text evidence="4">The sequence shown here is derived from an EMBL/GenBank/DDBJ whole genome shotgun (WGS) entry which is preliminary data.</text>
</comment>
<dbReference type="CDD" id="cd00093">
    <property type="entry name" value="HTH_XRE"/>
    <property type="match status" value="1"/>
</dbReference>
<dbReference type="Pfam" id="PF01381">
    <property type="entry name" value="HTH_3"/>
    <property type="match status" value="1"/>
</dbReference>
<dbReference type="PROSITE" id="PS50943">
    <property type="entry name" value="HTH_CROC1"/>
    <property type="match status" value="1"/>
</dbReference>
<feature type="coiled-coil region" evidence="2">
    <location>
        <begin position="95"/>
        <end position="122"/>
    </location>
</feature>
<reference evidence="5" key="1">
    <citation type="journal article" date="2019" name="Int. J. Syst. Evol. Microbiol.">
        <title>The Global Catalogue of Microorganisms (GCM) 10K type strain sequencing project: providing services to taxonomists for standard genome sequencing and annotation.</title>
        <authorList>
            <consortium name="The Broad Institute Genomics Platform"/>
            <consortium name="The Broad Institute Genome Sequencing Center for Infectious Disease"/>
            <person name="Wu L."/>
            <person name="Ma J."/>
        </authorList>
    </citation>
    <scope>NUCLEOTIDE SEQUENCE [LARGE SCALE GENOMIC DNA]</scope>
    <source>
        <strain evidence="5">CECT 7184</strain>
    </source>
</reference>
<proteinExistence type="predicted"/>
<evidence type="ECO:0000259" key="3">
    <source>
        <dbReference type="PROSITE" id="PS50943"/>
    </source>
</evidence>
<dbReference type="PANTHER" id="PTHR46558:SF11">
    <property type="entry name" value="HTH-TYPE TRANSCRIPTIONAL REGULATOR XRE"/>
    <property type="match status" value="1"/>
</dbReference>
<evidence type="ECO:0000313" key="5">
    <source>
        <dbReference type="Proteomes" id="UP001242368"/>
    </source>
</evidence>
<dbReference type="InterPro" id="IPR001387">
    <property type="entry name" value="Cro/C1-type_HTH"/>
</dbReference>
<keyword evidence="5" id="KW-1185">Reference proteome</keyword>
<keyword evidence="2" id="KW-0175">Coiled coil</keyword>
<feature type="domain" description="HTH cro/C1-type" evidence="3">
    <location>
        <begin position="6"/>
        <end position="60"/>
    </location>
</feature>
<evidence type="ECO:0000313" key="4">
    <source>
        <dbReference type="EMBL" id="MDN3706107.1"/>
    </source>
</evidence>
<dbReference type="RefSeq" id="WP_290362244.1">
    <property type="nucleotide sequence ID" value="NZ_JAUFQU010000001.1"/>
</dbReference>
<dbReference type="SUPFAM" id="SSF47413">
    <property type="entry name" value="lambda repressor-like DNA-binding domains"/>
    <property type="match status" value="1"/>
</dbReference>
<evidence type="ECO:0000256" key="2">
    <source>
        <dbReference type="SAM" id="Coils"/>
    </source>
</evidence>
<dbReference type="Gene3D" id="1.10.260.40">
    <property type="entry name" value="lambda repressor-like DNA-binding domains"/>
    <property type="match status" value="1"/>
</dbReference>
<organism evidence="4 5">
    <name type="scientific">Paenimyroides ceti</name>
    <dbReference type="NCBI Taxonomy" id="395087"/>
    <lineage>
        <taxon>Bacteria</taxon>
        <taxon>Pseudomonadati</taxon>
        <taxon>Bacteroidota</taxon>
        <taxon>Flavobacteriia</taxon>
        <taxon>Flavobacteriales</taxon>
        <taxon>Flavobacteriaceae</taxon>
        <taxon>Paenimyroides</taxon>
    </lineage>
</organism>
<dbReference type="SMART" id="SM00530">
    <property type="entry name" value="HTH_XRE"/>
    <property type="match status" value="1"/>
</dbReference>
<dbReference type="EMBL" id="JAUFQU010000001">
    <property type="protein sequence ID" value="MDN3706107.1"/>
    <property type="molecule type" value="Genomic_DNA"/>
</dbReference>
<gene>
    <name evidence="4" type="ORF">QW060_03090</name>
</gene>
<keyword evidence="1" id="KW-0238">DNA-binding</keyword>
<dbReference type="InterPro" id="IPR010982">
    <property type="entry name" value="Lambda_DNA-bd_dom_sf"/>
</dbReference>
<dbReference type="Proteomes" id="UP001242368">
    <property type="component" value="Unassembled WGS sequence"/>
</dbReference>
<dbReference type="PANTHER" id="PTHR46558">
    <property type="entry name" value="TRACRIPTIONAL REGULATORY PROTEIN-RELATED-RELATED"/>
    <property type="match status" value="1"/>
</dbReference>
<sequence>MIGPKIRKLRNQYGFSQEYLASELSVSQATLSNIESGRTVPDIDLIKKICTVFNIDIYDLVTLEKRIYQENKDNTRNPIGYIEKNIINHFPEKLIEQYEIRIKDLQERIEELKIENKMFKEKLLKQII</sequence>
<name>A0ABT8CR86_9FLAO</name>